<evidence type="ECO:0000313" key="6">
    <source>
        <dbReference type="EMBL" id="GAA4397602.1"/>
    </source>
</evidence>
<dbReference type="PROSITE" id="PS51635">
    <property type="entry name" value="PNPLA"/>
    <property type="match status" value="1"/>
</dbReference>
<reference evidence="7" key="1">
    <citation type="journal article" date="2019" name="Int. J. Syst. Evol. Microbiol.">
        <title>The Global Catalogue of Microorganisms (GCM) 10K type strain sequencing project: providing services to taxonomists for standard genome sequencing and annotation.</title>
        <authorList>
            <consortium name="The Broad Institute Genomics Platform"/>
            <consortium name="The Broad Institute Genome Sequencing Center for Infectious Disease"/>
            <person name="Wu L."/>
            <person name="Ma J."/>
        </authorList>
    </citation>
    <scope>NUCLEOTIDE SEQUENCE [LARGE SCALE GENOMIC DNA]</scope>
    <source>
        <strain evidence="7">JCM 17925</strain>
    </source>
</reference>
<proteinExistence type="predicted"/>
<gene>
    <name evidence="6" type="ORF">GCM10023187_07250</name>
</gene>
<evidence type="ECO:0000256" key="1">
    <source>
        <dbReference type="ARBA" id="ARBA00022801"/>
    </source>
</evidence>
<protein>
    <recommendedName>
        <fullName evidence="5">PNPLA domain-containing protein</fullName>
    </recommendedName>
</protein>
<comment type="caution">
    <text evidence="4">Lacks conserved residue(s) required for the propagation of feature annotation.</text>
</comment>
<dbReference type="Proteomes" id="UP001500936">
    <property type="component" value="Unassembled WGS sequence"/>
</dbReference>
<dbReference type="Pfam" id="PF01734">
    <property type="entry name" value="Patatin"/>
    <property type="match status" value="1"/>
</dbReference>
<dbReference type="RefSeq" id="WP_345264047.1">
    <property type="nucleotide sequence ID" value="NZ_BAABHB010000001.1"/>
</dbReference>
<dbReference type="SUPFAM" id="SSF52151">
    <property type="entry name" value="FabD/lysophospholipase-like"/>
    <property type="match status" value="1"/>
</dbReference>
<evidence type="ECO:0000256" key="2">
    <source>
        <dbReference type="ARBA" id="ARBA00022963"/>
    </source>
</evidence>
<sequence>MKPHSPGTPYFILSLDGGGSWALNQILALQQLFGPQVRGHAVLRQFDLVVANSGGSITAMALAKNMPLSEILNWFVTPEKLRKVFVRVDPFRRLLHKVSGATPQYVAARKLEGLRALWQEDLAKHWFAGQPATADELPVTLNDLHRLFPVAGPATRKPHFLITTYDYDRDRATFFRSATDSAAQTHVIADLVSKSTQSKQDIVSIPEAVHASSNAPIKYFDKPAIVSVKHEKSSAVREHRYWDGAVGAYNNPVMAGLVEALCNGVPLSDMRVLSIGTGNEFLPLADPTAPGPPSPYCKKSEIPGPINDIEKISTSILNDPPDAASFTAYTLLHQQFPVRPENLRLVRMNPLIQPKLRKSGTRQEWVLPTLNLTDEEFSKLVELELDTTDPQDILLVKKFGELWTQNEIPNQPIRADAELQCLLGHPTFAEARKAWQTLQPPGHGPA</sequence>
<organism evidence="6 7">
    <name type="scientific">Nibrella viscosa</name>
    <dbReference type="NCBI Taxonomy" id="1084524"/>
    <lineage>
        <taxon>Bacteria</taxon>
        <taxon>Pseudomonadati</taxon>
        <taxon>Bacteroidota</taxon>
        <taxon>Cytophagia</taxon>
        <taxon>Cytophagales</taxon>
        <taxon>Spirosomataceae</taxon>
        <taxon>Nibrella</taxon>
    </lineage>
</organism>
<evidence type="ECO:0000256" key="3">
    <source>
        <dbReference type="ARBA" id="ARBA00023098"/>
    </source>
</evidence>
<dbReference type="PANTHER" id="PTHR24185">
    <property type="entry name" value="CALCIUM-INDEPENDENT PHOSPHOLIPASE A2-GAMMA"/>
    <property type="match status" value="1"/>
</dbReference>
<name>A0ABP8JXT5_9BACT</name>
<feature type="domain" description="PNPLA" evidence="5">
    <location>
        <begin position="13"/>
        <end position="257"/>
    </location>
</feature>
<dbReference type="PANTHER" id="PTHR24185:SF1">
    <property type="entry name" value="CALCIUM-INDEPENDENT PHOSPHOLIPASE A2-GAMMA"/>
    <property type="match status" value="1"/>
</dbReference>
<dbReference type="InterPro" id="IPR016035">
    <property type="entry name" value="Acyl_Trfase/lysoPLipase"/>
</dbReference>
<feature type="active site" description="Proton acceptor" evidence="4">
    <location>
        <position position="243"/>
    </location>
</feature>
<dbReference type="Gene3D" id="3.40.1090.10">
    <property type="entry name" value="Cytosolic phospholipase A2 catalytic domain"/>
    <property type="match status" value="1"/>
</dbReference>
<dbReference type="EMBL" id="BAABHB010000001">
    <property type="protein sequence ID" value="GAA4397602.1"/>
    <property type="molecule type" value="Genomic_DNA"/>
</dbReference>
<keyword evidence="7" id="KW-1185">Reference proteome</keyword>
<comment type="caution">
    <text evidence="6">The sequence shown here is derived from an EMBL/GenBank/DDBJ whole genome shotgun (WGS) entry which is preliminary data.</text>
</comment>
<evidence type="ECO:0000313" key="7">
    <source>
        <dbReference type="Proteomes" id="UP001500936"/>
    </source>
</evidence>
<feature type="short sequence motif" description="DGA/G" evidence="4">
    <location>
        <begin position="243"/>
        <end position="245"/>
    </location>
</feature>
<feature type="active site" description="Nucleophile" evidence="4">
    <location>
        <position position="53"/>
    </location>
</feature>
<evidence type="ECO:0000259" key="5">
    <source>
        <dbReference type="PROSITE" id="PS51635"/>
    </source>
</evidence>
<keyword evidence="1 4" id="KW-0378">Hydrolase</keyword>
<evidence type="ECO:0000256" key="4">
    <source>
        <dbReference type="PROSITE-ProRule" id="PRU01161"/>
    </source>
</evidence>
<keyword evidence="3 4" id="KW-0443">Lipid metabolism</keyword>
<keyword evidence="2 4" id="KW-0442">Lipid degradation</keyword>
<dbReference type="InterPro" id="IPR002641">
    <property type="entry name" value="PNPLA_dom"/>
</dbReference>
<accession>A0ABP8JXT5</accession>